<evidence type="ECO:0000313" key="2">
    <source>
        <dbReference type="Proteomes" id="UP000315673"/>
    </source>
</evidence>
<dbReference type="OrthoDB" id="7190810at2"/>
<organism evidence="1 2">
    <name type="scientific">Sphingomonas panacisoli</name>
    <dbReference type="NCBI Taxonomy" id="1813879"/>
    <lineage>
        <taxon>Bacteria</taxon>
        <taxon>Pseudomonadati</taxon>
        <taxon>Pseudomonadota</taxon>
        <taxon>Alphaproteobacteria</taxon>
        <taxon>Sphingomonadales</taxon>
        <taxon>Sphingomonadaceae</taxon>
        <taxon>Sphingomonas</taxon>
    </lineage>
</organism>
<accession>A0A5B8LLE9</accession>
<protein>
    <recommendedName>
        <fullName evidence="3">Phasin domain-containing protein</fullName>
    </recommendedName>
</protein>
<evidence type="ECO:0008006" key="3">
    <source>
        <dbReference type="Google" id="ProtNLM"/>
    </source>
</evidence>
<name>A0A5B8LLE9_9SPHN</name>
<dbReference type="AlphaFoldDB" id="A0A5B8LLE9"/>
<sequence>MKHDHAIDRFVTASFDMWRLSLTIAETLAASQAVIGARMAMFGAPGREPLAEFGRLVPEKAAAFGKAQAGAARALRTDAMRFGDIALLDWWESSIDATAAWWAPIHTQVMANARRLA</sequence>
<keyword evidence="2" id="KW-1185">Reference proteome</keyword>
<reference evidence="1 2" key="1">
    <citation type="submission" date="2019-07" db="EMBL/GenBank/DDBJ databases">
        <title>Full genome sequence of Sphingomonas sp. 4R-6-7(HKS19).</title>
        <authorList>
            <person name="Im W.-T."/>
        </authorList>
    </citation>
    <scope>NUCLEOTIDE SEQUENCE [LARGE SCALE GENOMIC DNA]</scope>
    <source>
        <strain evidence="1 2">HKS19</strain>
    </source>
</reference>
<dbReference type="EMBL" id="CP042306">
    <property type="protein sequence ID" value="QDZ08769.1"/>
    <property type="molecule type" value="Genomic_DNA"/>
</dbReference>
<proteinExistence type="predicted"/>
<gene>
    <name evidence="1" type="ORF">FPZ24_15920</name>
</gene>
<dbReference type="Proteomes" id="UP000315673">
    <property type="component" value="Chromosome"/>
</dbReference>
<dbReference type="KEGG" id="spai:FPZ24_15920"/>
<dbReference type="RefSeq" id="WP_146573638.1">
    <property type="nucleotide sequence ID" value="NZ_CP042306.1"/>
</dbReference>
<evidence type="ECO:0000313" key="1">
    <source>
        <dbReference type="EMBL" id="QDZ08769.1"/>
    </source>
</evidence>